<dbReference type="EMBL" id="VSSQ01002928">
    <property type="protein sequence ID" value="MPM18145.1"/>
    <property type="molecule type" value="Genomic_DNA"/>
</dbReference>
<keyword evidence="1" id="KW-0472">Membrane</keyword>
<feature type="transmembrane region" description="Helical" evidence="1">
    <location>
        <begin position="235"/>
        <end position="253"/>
    </location>
</feature>
<organism evidence="2">
    <name type="scientific">bioreactor metagenome</name>
    <dbReference type="NCBI Taxonomy" id="1076179"/>
    <lineage>
        <taxon>unclassified sequences</taxon>
        <taxon>metagenomes</taxon>
        <taxon>ecological metagenomes</taxon>
    </lineage>
</organism>
<evidence type="ECO:0000256" key="1">
    <source>
        <dbReference type="SAM" id="Phobius"/>
    </source>
</evidence>
<gene>
    <name evidence="2" type="ORF">SDC9_64551</name>
</gene>
<dbReference type="Pfam" id="PF12679">
    <property type="entry name" value="ABC2_membrane_2"/>
    <property type="match status" value="1"/>
</dbReference>
<accession>A0A644XPU2</accession>
<sequence>MNLLKRELRANWKAFFFWSIGMFVLCFAGVVKFESYTASGSMMELLNSFPRIVLAVMGAVGVDMGSLNGYIALMFYYVLICACIYALHLGSFAVSRESVDKTYEFLFTKPRSRSHLLGIKVLAAYIYFAVFCLVSGAFVLLAVQTLGSGSGVEGEVMLCVLGVFFVGSMFLSLAACFSAYAMRPEKGAALGNLAFLAAFVLGVVYNLLEKPGLLRLVSPISYFPASELAEKTLSLPYSALALVLSGVFLVLAFRRFDKKDLL</sequence>
<keyword evidence="1" id="KW-1133">Transmembrane helix</keyword>
<feature type="transmembrane region" description="Helical" evidence="1">
    <location>
        <begin position="189"/>
        <end position="208"/>
    </location>
</feature>
<comment type="caution">
    <text evidence="2">The sequence shown here is derived from an EMBL/GenBank/DDBJ whole genome shotgun (WGS) entry which is preliminary data.</text>
</comment>
<dbReference type="AlphaFoldDB" id="A0A644XPU2"/>
<evidence type="ECO:0008006" key="3">
    <source>
        <dbReference type="Google" id="ProtNLM"/>
    </source>
</evidence>
<evidence type="ECO:0000313" key="2">
    <source>
        <dbReference type="EMBL" id="MPM18145.1"/>
    </source>
</evidence>
<keyword evidence="1" id="KW-0812">Transmembrane</keyword>
<feature type="transmembrane region" description="Helical" evidence="1">
    <location>
        <begin position="155"/>
        <end position="177"/>
    </location>
</feature>
<name>A0A644XPU2_9ZZZZ</name>
<proteinExistence type="predicted"/>
<feature type="transmembrane region" description="Helical" evidence="1">
    <location>
        <begin position="74"/>
        <end position="95"/>
    </location>
</feature>
<dbReference type="GO" id="GO:0140359">
    <property type="term" value="F:ABC-type transporter activity"/>
    <property type="evidence" value="ECO:0007669"/>
    <property type="project" value="InterPro"/>
</dbReference>
<protein>
    <recommendedName>
        <fullName evidence="3">ABC-2 type transporter domain-containing protein</fullName>
    </recommendedName>
</protein>
<feature type="transmembrane region" description="Helical" evidence="1">
    <location>
        <begin position="116"/>
        <end position="143"/>
    </location>
</feature>
<feature type="transmembrane region" description="Helical" evidence="1">
    <location>
        <begin position="15"/>
        <end position="33"/>
    </location>
</feature>
<dbReference type="GO" id="GO:0005886">
    <property type="term" value="C:plasma membrane"/>
    <property type="evidence" value="ECO:0007669"/>
    <property type="project" value="UniProtKB-SubCell"/>
</dbReference>
<reference evidence="2" key="1">
    <citation type="submission" date="2019-08" db="EMBL/GenBank/DDBJ databases">
        <authorList>
            <person name="Kucharzyk K."/>
            <person name="Murdoch R.W."/>
            <person name="Higgins S."/>
            <person name="Loffler F."/>
        </authorList>
    </citation>
    <scope>NUCLEOTIDE SEQUENCE</scope>
</reference>